<comment type="caution">
    <text evidence="2">The sequence shown here is derived from an EMBL/GenBank/DDBJ whole genome shotgun (WGS) entry which is preliminary data.</text>
</comment>
<proteinExistence type="predicted"/>
<dbReference type="PANTHER" id="PTHR42840:SF5">
    <property type="entry name" value="NAD(P)-BINDING ROSSMANN-FOLD SUPERFAMILY PROTEIN"/>
    <property type="match status" value="1"/>
</dbReference>
<dbReference type="GO" id="GO:0005737">
    <property type="term" value="C:cytoplasm"/>
    <property type="evidence" value="ECO:0007669"/>
    <property type="project" value="TreeGrafter"/>
</dbReference>
<dbReference type="Gene3D" id="3.40.50.720">
    <property type="entry name" value="NAD(P)-binding Rossmann-like Domain"/>
    <property type="match status" value="1"/>
</dbReference>
<name>A0A427XI79_9TREE</name>
<dbReference type="SUPFAM" id="SSF51735">
    <property type="entry name" value="NAD(P)-binding Rossmann-fold domains"/>
    <property type="match status" value="1"/>
</dbReference>
<dbReference type="OrthoDB" id="64915at2759"/>
<dbReference type="Proteomes" id="UP000279236">
    <property type="component" value="Unassembled WGS sequence"/>
</dbReference>
<dbReference type="Pfam" id="PF01408">
    <property type="entry name" value="GFO_IDH_MocA"/>
    <property type="match status" value="1"/>
</dbReference>
<evidence type="ECO:0000313" key="3">
    <source>
        <dbReference type="Proteomes" id="UP000279236"/>
    </source>
</evidence>
<accession>A0A427XI79</accession>
<dbReference type="EMBL" id="RSCE01000012">
    <property type="protein sequence ID" value="RSH78609.1"/>
    <property type="molecule type" value="Genomic_DNA"/>
</dbReference>
<dbReference type="GO" id="GO:0000166">
    <property type="term" value="F:nucleotide binding"/>
    <property type="evidence" value="ECO:0007669"/>
    <property type="project" value="InterPro"/>
</dbReference>
<dbReference type="SUPFAM" id="SSF55347">
    <property type="entry name" value="Glyceraldehyde-3-phosphate dehydrogenase-like, C-terminal domain"/>
    <property type="match status" value="1"/>
</dbReference>
<evidence type="ECO:0000313" key="2">
    <source>
        <dbReference type="EMBL" id="RSH78609.1"/>
    </source>
</evidence>
<sequence>MSVPAPTGSPSLADHAPVRAALLGSGLFATNSYLPSLVNVPGFEISTVWSRSEKSVSALVAKAAELGGLPNVADLQAKHGVEGLNEVLADPEIKAVILVLPIGAQPGLIRTAWKAGKHVISEKPLGRDVAEATSLIDEYERDWKPKGLIWRVAENYAHEPFLHYAASVLRTPGLGPVLYWRLHFETMLPAGASYHATPWRTIPDYQGGFLLDGGVHWAALLRTVLPTACCPVSLTAHKSLHRAHMLPHDTLVGLAHPATAATVQPHGGPTPPQADNMPMAPGQSTPHGTFVISWATPDTPRGGRVPNELYVVCEQGTLRVVSHGRAWTVSLTTAEGSNIEPVTREGPVSGVQVELADFARAVAARVEGKEDPSPNHGEPRAALWDLSFIQAALLSDGKEVVIDGLH</sequence>
<dbReference type="AlphaFoldDB" id="A0A427XI79"/>
<protein>
    <recommendedName>
        <fullName evidence="1">Gfo/Idh/MocA-like oxidoreductase N-terminal domain-containing protein</fullName>
    </recommendedName>
</protein>
<evidence type="ECO:0000259" key="1">
    <source>
        <dbReference type="Pfam" id="PF01408"/>
    </source>
</evidence>
<dbReference type="GeneID" id="39586881"/>
<dbReference type="GO" id="GO:0016491">
    <property type="term" value="F:oxidoreductase activity"/>
    <property type="evidence" value="ECO:0007669"/>
    <property type="project" value="TreeGrafter"/>
</dbReference>
<dbReference type="GO" id="GO:0006740">
    <property type="term" value="P:NADPH regeneration"/>
    <property type="evidence" value="ECO:0007669"/>
    <property type="project" value="TreeGrafter"/>
</dbReference>
<dbReference type="InterPro" id="IPR000683">
    <property type="entry name" value="Gfo/Idh/MocA-like_OxRdtase_N"/>
</dbReference>
<dbReference type="RefSeq" id="XP_028473756.1">
    <property type="nucleotide sequence ID" value="XM_028618078.1"/>
</dbReference>
<dbReference type="STRING" id="105984.A0A427XI79"/>
<feature type="domain" description="Gfo/Idh/MocA-like oxidoreductase N-terminal" evidence="1">
    <location>
        <begin position="19"/>
        <end position="140"/>
    </location>
</feature>
<gene>
    <name evidence="2" type="ORF">EHS24_002338</name>
</gene>
<organism evidence="2 3">
    <name type="scientific">Apiotrichum porosum</name>
    <dbReference type="NCBI Taxonomy" id="105984"/>
    <lineage>
        <taxon>Eukaryota</taxon>
        <taxon>Fungi</taxon>
        <taxon>Dikarya</taxon>
        <taxon>Basidiomycota</taxon>
        <taxon>Agaricomycotina</taxon>
        <taxon>Tremellomycetes</taxon>
        <taxon>Trichosporonales</taxon>
        <taxon>Trichosporonaceae</taxon>
        <taxon>Apiotrichum</taxon>
    </lineage>
</organism>
<reference evidence="2 3" key="1">
    <citation type="submission" date="2018-11" db="EMBL/GenBank/DDBJ databases">
        <title>Genome sequence of Apiotrichum porosum DSM 27194.</title>
        <authorList>
            <person name="Aliyu H."/>
            <person name="Gorte O."/>
            <person name="Ochsenreither K."/>
        </authorList>
    </citation>
    <scope>NUCLEOTIDE SEQUENCE [LARGE SCALE GENOMIC DNA]</scope>
    <source>
        <strain evidence="2 3">DSM 27194</strain>
    </source>
</reference>
<dbReference type="Gene3D" id="3.30.360.10">
    <property type="entry name" value="Dihydrodipicolinate Reductase, domain 2"/>
    <property type="match status" value="1"/>
</dbReference>
<dbReference type="InterPro" id="IPR036291">
    <property type="entry name" value="NAD(P)-bd_dom_sf"/>
</dbReference>
<dbReference type="PANTHER" id="PTHR42840">
    <property type="entry name" value="NAD(P)-BINDING ROSSMANN-FOLD SUPERFAMILY PROTEIN-RELATED"/>
    <property type="match status" value="1"/>
</dbReference>
<keyword evidence="3" id="KW-1185">Reference proteome</keyword>